<evidence type="ECO:0000259" key="7">
    <source>
        <dbReference type="Pfam" id="PF02782"/>
    </source>
</evidence>
<keyword evidence="3 8" id="KW-0418">Kinase</keyword>
<dbReference type="InterPro" id="IPR018485">
    <property type="entry name" value="FGGY_C"/>
</dbReference>
<proteinExistence type="predicted"/>
<dbReference type="InterPro" id="IPR000577">
    <property type="entry name" value="Carb_kinase_FGGY"/>
</dbReference>
<evidence type="ECO:0000256" key="3">
    <source>
        <dbReference type="ARBA" id="ARBA00022777"/>
    </source>
</evidence>
<keyword evidence="9" id="KW-1185">Reference proteome</keyword>
<dbReference type="EMBL" id="FONW01000005">
    <property type="protein sequence ID" value="SFF35157.1"/>
    <property type="molecule type" value="Genomic_DNA"/>
</dbReference>
<dbReference type="Proteomes" id="UP000198964">
    <property type="component" value="Unassembled WGS sequence"/>
</dbReference>
<dbReference type="AlphaFoldDB" id="A0A1I2I259"/>
<dbReference type="Gene3D" id="1.20.58.2240">
    <property type="match status" value="1"/>
</dbReference>
<dbReference type="SUPFAM" id="SSF53067">
    <property type="entry name" value="Actin-like ATPase domain"/>
    <property type="match status" value="2"/>
</dbReference>
<name>A0A1I2I259_9BACT</name>
<evidence type="ECO:0000256" key="5">
    <source>
        <dbReference type="ARBA" id="ARBA00022935"/>
    </source>
</evidence>
<dbReference type="InterPro" id="IPR005929">
    <property type="entry name" value="Ribulokinase"/>
</dbReference>
<keyword evidence="6" id="KW-0119">Carbohydrate metabolism</keyword>
<dbReference type="GO" id="GO:0019569">
    <property type="term" value="P:L-arabinose catabolic process to D-xylulose 5-phosphate"/>
    <property type="evidence" value="ECO:0007669"/>
    <property type="project" value="InterPro"/>
</dbReference>
<dbReference type="Pfam" id="PF02782">
    <property type="entry name" value="FGGY_C"/>
    <property type="match status" value="1"/>
</dbReference>
<protein>
    <submittedName>
        <fullName evidence="8">L-ribulokinase</fullName>
    </submittedName>
</protein>
<dbReference type="NCBIfam" id="NF003154">
    <property type="entry name" value="PRK04123.1"/>
    <property type="match status" value="1"/>
</dbReference>
<reference evidence="8 9" key="1">
    <citation type="submission" date="2016-10" db="EMBL/GenBank/DDBJ databases">
        <authorList>
            <person name="de Groot N.N."/>
        </authorList>
    </citation>
    <scope>NUCLEOTIDE SEQUENCE [LARGE SCALE GENOMIC DNA]</scope>
    <source>
        <strain evidence="8 9">CGMCC 1.9156</strain>
    </source>
</reference>
<evidence type="ECO:0000256" key="1">
    <source>
        <dbReference type="ARBA" id="ARBA00022679"/>
    </source>
</evidence>
<dbReference type="InterPro" id="IPR043129">
    <property type="entry name" value="ATPase_NBD"/>
</dbReference>
<evidence type="ECO:0000313" key="9">
    <source>
        <dbReference type="Proteomes" id="UP000198964"/>
    </source>
</evidence>
<keyword evidence="5" id="KW-0054">Arabinose catabolism</keyword>
<evidence type="ECO:0000313" key="8">
    <source>
        <dbReference type="EMBL" id="SFF35157.1"/>
    </source>
</evidence>
<dbReference type="GO" id="GO:0005737">
    <property type="term" value="C:cytoplasm"/>
    <property type="evidence" value="ECO:0007669"/>
    <property type="project" value="TreeGrafter"/>
</dbReference>
<dbReference type="GO" id="GO:0005524">
    <property type="term" value="F:ATP binding"/>
    <property type="evidence" value="ECO:0007669"/>
    <property type="project" value="UniProtKB-KW"/>
</dbReference>
<evidence type="ECO:0000256" key="2">
    <source>
        <dbReference type="ARBA" id="ARBA00022741"/>
    </source>
</evidence>
<dbReference type="PANTHER" id="PTHR43435:SF4">
    <property type="entry name" value="FGGY CARBOHYDRATE KINASE DOMAIN-CONTAINING PROTEIN"/>
    <property type="match status" value="1"/>
</dbReference>
<evidence type="ECO:0000256" key="4">
    <source>
        <dbReference type="ARBA" id="ARBA00022840"/>
    </source>
</evidence>
<dbReference type="Gene3D" id="3.30.420.40">
    <property type="match status" value="1"/>
</dbReference>
<dbReference type="GO" id="GO:0008741">
    <property type="term" value="F:ribulokinase activity"/>
    <property type="evidence" value="ECO:0007669"/>
    <property type="project" value="InterPro"/>
</dbReference>
<gene>
    <name evidence="8" type="ORF">SAMN05216283_10525</name>
</gene>
<organism evidence="8 9">
    <name type="scientific">Sunxiuqinia elliptica</name>
    <dbReference type="NCBI Taxonomy" id="655355"/>
    <lineage>
        <taxon>Bacteria</taxon>
        <taxon>Pseudomonadati</taxon>
        <taxon>Bacteroidota</taxon>
        <taxon>Bacteroidia</taxon>
        <taxon>Marinilabiliales</taxon>
        <taxon>Prolixibacteraceae</taxon>
        <taxon>Sunxiuqinia</taxon>
    </lineage>
</organism>
<dbReference type="PANTHER" id="PTHR43435">
    <property type="entry name" value="RIBULOKINASE"/>
    <property type="match status" value="1"/>
</dbReference>
<keyword evidence="2" id="KW-0547">Nucleotide-binding</keyword>
<keyword evidence="1" id="KW-0808">Transferase</keyword>
<dbReference type="CDD" id="cd07781">
    <property type="entry name" value="ASKHA_NBD_FGGY_L-RBK"/>
    <property type="match status" value="1"/>
</dbReference>
<dbReference type="STRING" id="655355.SAMN05216283_10525"/>
<feature type="domain" description="Carbohydrate kinase FGGY C-terminal" evidence="7">
    <location>
        <begin position="288"/>
        <end position="503"/>
    </location>
</feature>
<evidence type="ECO:0000256" key="6">
    <source>
        <dbReference type="ARBA" id="ARBA00023277"/>
    </source>
</evidence>
<sequence>MKGVIGADFGSDSCRVVLVDTHSGEIQATATRFYPRWMDGKYCDSEINQYRQHPADYLDAFEEAVVEMLQAATPSQRAAVVGIAFATTSSTVCLTNVDGTPLALLPEFGENPNAMFALWKDHTAVQEADEINDLVRQWPVDYNKYSGGRYSSEWVWSKVLHLLRKDESVRKRAFSWVEHCDWVPNLLCGISNPNERRYSRCAGGHKAMWHKEWGGLPSEEFMRKLAPDFSGFLFRPYQETYTSDTPIGTLTEEWALRLGLSTDVKVAVGAVDCHVGAVGAQIKPGVMVSVVGTSTCDILVAEKDQVDASVVPGICGQVDGSVVPGLIGFEAGQPAFGDLYAWFKDLLIGPFEQLLPQADWLDQPLRERLVKEMSEQMIPWLTAEAEKLPVDAHTVLATDWINGRRSPDADESVKASVTGLHLGSNAPAIFKALVEASTYGLKAIVERYVENGMAVNEVIGAGGIAQKSAFVMQTMADVLGLPVKITKAKESCALGAAMFAAVASGVHVSIDEAQETMGQGFSKTYYPRKEYAAIHQIRYQEYLKYKK</sequence>
<dbReference type="PIRSF" id="PIRSF000538">
    <property type="entry name" value="GlpK"/>
    <property type="match status" value="1"/>
</dbReference>
<keyword evidence="4" id="KW-0067">ATP-binding</keyword>
<accession>A0A1I2I259</accession>
<dbReference type="RefSeq" id="WP_170846941.1">
    <property type="nucleotide sequence ID" value="NZ_FONW01000005.1"/>
</dbReference>
<dbReference type="GO" id="GO:0019150">
    <property type="term" value="F:D-ribulokinase activity"/>
    <property type="evidence" value="ECO:0007669"/>
    <property type="project" value="TreeGrafter"/>
</dbReference>